<reference evidence="1 2" key="1">
    <citation type="submission" date="2020-05" db="EMBL/GenBank/DDBJ databases">
        <title>Complete genome sequence of of a novel Thermoleptolyngbya strain isolated from hot springs of Ganzi, Sichuan China.</title>
        <authorList>
            <person name="Tang J."/>
            <person name="Daroch M."/>
            <person name="Li L."/>
            <person name="Waleron K."/>
            <person name="Waleron M."/>
            <person name="Waleron M."/>
        </authorList>
    </citation>
    <scope>NUCLEOTIDE SEQUENCE [LARGE SCALE GENOMIC DNA]</scope>
    <source>
        <strain evidence="1 2">PKUAC-SCTA183</strain>
    </source>
</reference>
<dbReference type="InterPro" id="IPR036890">
    <property type="entry name" value="HATPase_C_sf"/>
</dbReference>
<proteinExistence type="predicted"/>
<dbReference type="RefSeq" id="WP_172354877.1">
    <property type="nucleotide sequence ID" value="NZ_CP053661.1"/>
</dbReference>
<dbReference type="Gene3D" id="3.30.565.10">
    <property type="entry name" value="Histidine kinase-like ATPase, C-terminal domain"/>
    <property type="match status" value="1"/>
</dbReference>
<dbReference type="InterPro" id="IPR058084">
    <property type="entry name" value="Slr1658-like"/>
</dbReference>
<accession>A0A6M8B5N6</accession>
<keyword evidence="1" id="KW-0067">ATP-binding</keyword>
<organism evidence="1 2">
    <name type="scientific">Thermoleptolyngbya sichuanensis A183</name>
    <dbReference type="NCBI Taxonomy" id="2737172"/>
    <lineage>
        <taxon>Bacteria</taxon>
        <taxon>Bacillati</taxon>
        <taxon>Cyanobacteriota</taxon>
        <taxon>Cyanophyceae</taxon>
        <taxon>Oculatellales</taxon>
        <taxon>Oculatellaceae</taxon>
        <taxon>Thermoleptolyngbya</taxon>
        <taxon>Thermoleptolyngbya sichuanensis</taxon>
    </lineage>
</organism>
<dbReference type="SUPFAM" id="SSF55874">
    <property type="entry name" value="ATPase domain of HSP90 chaperone/DNA topoisomerase II/histidine kinase"/>
    <property type="match status" value="1"/>
</dbReference>
<dbReference type="NCBIfam" id="NF047703">
    <property type="entry name" value="slr1658_superfam"/>
    <property type="match status" value="1"/>
</dbReference>
<keyword evidence="2" id="KW-1185">Reference proteome</keyword>
<dbReference type="InterPro" id="IPR046239">
    <property type="entry name" value="DUF6272"/>
</dbReference>
<protein>
    <submittedName>
        <fullName evidence="1">ATP-binding protein</fullName>
    </submittedName>
</protein>
<keyword evidence="1" id="KW-0547">Nucleotide-binding</keyword>
<evidence type="ECO:0000313" key="1">
    <source>
        <dbReference type="EMBL" id="QKD82254.1"/>
    </source>
</evidence>
<dbReference type="AlphaFoldDB" id="A0A6M8B5N6"/>
<dbReference type="Pfam" id="PF19788">
    <property type="entry name" value="DUF6272"/>
    <property type="match status" value="1"/>
</dbReference>
<gene>
    <name evidence="1" type="ORF">HPC62_08695</name>
</gene>
<dbReference type="GO" id="GO:0005524">
    <property type="term" value="F:ATP binding"/>
    <property type="evidence" value="ECO:0007669"/>
    <property type="project" value="UniProtKB-KW"/>
</dbReference>
<sequence length="192" mass="21425">MLQIFGDFQDDYPPSQEFLSLAFSPSSAPIRQRWRVNGLSADFVADYMTTFFPGEDDLSSPSQQDKVRDAVSFIANELLENAMKFSDETSAFPIQIQLHLHSDALVFYVTNSIKSDDITRFQTLIQEIVSSDPDELYIQRLEANALDDANSGSGLGLLIMLTSYAARLGWKFETLPAEPPLTAVTTMVKMPV</sequence>
<evidence type="ECO:0000313" key="2">
    <source>
        <dbReference type="Proteomes" id="UP000505210"/>
    </source>
</evidence>
<dbReference type="Proteomes" id="UP000505210">
    <property type="component" value="Chromosome"/>
</dbReference>
<dbReference type="KEGG" id="theu:HPC62_08695"/>
<dbReference type="EMBL" id="CP053661">
    <property type="protein sequence ID" value="QKD82254.1"/>
    <property type="molecule type" value="Genomic_DNA"/>
</dbReference>
<name>A0A6M8B5N6_9CYAN</name>